<dbReference type="InterPro" id="IPR016064">
    <property type="entry name" value="NAD/diacylglycerol_kinase_sf"/>
</dbReference>
<dbReference type="InterPro" id="IPR045540">
    <property type="entry name" value="YegS/DAGK_C"/>
</dbReference>
<dbReference type="STRING" id="1798.AWC30_08760"/>
<dbReference type="Gene3D" id="1.20.144.10">
    <property type="entry name" value="Phosphatidic acid phosphatase type 2/haloperoxidase"/>
    <property type="match status" value="1"/>
</dbReference>
<dbReference type="Gene3D" id="2.60.200.40">
    <property type="match status" value="1"/>
</dbReference>
<dbReference type="GO" id="GO:0016787">
    <property type="term" value="F:hydrolase activity"/>
    <property type="evidence" value="ECO:0007669"/>
    <property type="project" value="UniProtKB-KW"/>
</dbReference>
<sequence>MRPRLSRRSRLTRITDGMADLDVAVFDAVAHSPSRLLDTTMPVLTRAADHSKLWLALAALLAASGRPAAQRGAARGVATLAVTSLVTNQLVKRIRPRARPDIASVPLLRRATRLPTSNSLPSGHSASAAAFAVGVGLESPALGLPLAGLAGLVGLSRIATGAHYPADVLAGLGIGATVAVVGGRQVPPIPPDNTPRTAPLRVDTPARPGGAGVTLVVNPTSGNGRGADIADLVRTALPAAVVVELGGDDDLSEVLADAAERSEVLAVAGGDGTVAAAAAAAIRADVPLAVFPGGTFNHFAKDIGCHTAETTIRAIAEGQLSRVDVVSVNDELTMLNTFSVGAYPRFVRTRERLENKIGKPLAGAYAMLRVLRAESALRINYDNETFQTSLFFVGNSTYLPAGFAPTTRHRMDDGLLDVRILEAGKRFARTRIVAALLAGRLQRSKLYHELHVPEFRFTALDGPVPCAHDGEVGASCQSVTFRVHYRGLRVFRPL</sequence>
<dbReference type="AlphaFoldDB" id="A0A1X2EKN2"/>
<evidence type="ECO:0000256" key="4">
    <source>
        <dbReference type="ARBA" id="ARBA00022801"/>
    </source>
</evidence>
<dbReference type="SMART" id="SM00046">
    <property type="entry name" value="DAGKc"/>
    <property type="match status" value="1"/>
</dbReference>
<dbReference type="SMART" id="SM00014">
    <property type="entry name" value="acidPPc"/>
    <property type="match status" value="1"/>
</dbReference>
<dbReference type="InterPro" id="IPR000326">
    <property type="entry name" value="PAP2/HPO"/>
</dbReference>
<evidence type="ECO:0000256" key="3">
    <source>
        <dbReference type="ARBA" id="ARBA00022692"/>
    </source>
</evidence>
<keyword evidence="6" id="KW-0472">Membrane</keyword>
<feature type="domain" description="DAGKc" evidence="7">
    <location>
        <begin position="208"/>
        <end position="332"/>
    </location>
</feature>
<dbReference type="Pfam" id="PF01569">
    <property type="entry name" value="PAP2"/>
    <property type="match status" value="1"/>
</dbReference>
<protein>
    <submittedName>
        <fullName evidence="8">Phosphoesterase</fullName>
    </submittedName>
</protein>
<evidence type="ECO:0000313" key="9">
    <source>
        <dbReference type="Proteomes" id="UP000193090"/>
    </source>
</evidence>
<dbReference type="EMBL" id="LQPZ01000018">
    <property type="protein sequence ID" value="ORX05514.1"/>
    <property type="molecule type" value="Genomic_DNA"/>
</dbReference>
<gene>
    <name evidence="8" type="ORF">AWC30_08760</name>
</gene>
<dbReference type="GO" id="GO:0016301">
    <property type="term" value="F:kinase activity"/>
    <property type="evidence" value="ECO:0007669"/>
    <property type="project" value="InterPro"/>
</dbReference>
<dbReference type="SUPFAM" id="SSF48317">
    <property type="entry name" value="Acid phosphatase/Vanadium-dependent haloperoxidase"/>
    <property type="match status" value="1"/>
</dbReference>
<keyword evidence="4" id="KW-0378">Hydrolase</keyword>
<dbReference type="RefSeq" id="WP_085109833.1">
    <property type="nucleotide sequence ID" value="NZ_JACKSN010000064.1"/>
</dbReference>
<reference evidence="8 9" key="1">
    <citation type="submission" date="2016-01" db="EMBL/GenBank/DDBJ databases">
        <title>The new phylogeny of the genus Mycobacterium.</title>
        <authorList>
            <person name="Tarcisio F."/>
            <person name="Conor M."/>
            <person name="Antonella G."/>
            <person name="Elisabetta G."/>
            <person name="Giulia F.S."/>
            <person name="Sara T."/>
            <person name="Anna F."/>
            <person name="Clotilde B."/>
            <person name="Roberto B."/>
            <person name="Veronica D.S."/>
            <person name="Fabio R."/>
            <person name="Monica P."/>
            <person name="Olivier J."/>
            <person name="Enrico T."/>
            <person name="Nicola S."/>
        </authorList>
    </citation>
    <scope>NUCLEOTIDE SEQUENCE [LARGE SCALE GENOMIC DNA]</scope>
    <source>
        <strain evidence="8 9">DSM 44153</strain>
    </source>
</reference>
<dbReference type="Pfam" id="PF00781">
    <property type="entry name" value="DAGK_cat"/>
    <property type="match status" value="1"/>
</dbReference>
<dbReference type="PANTHER" id="PTHR14969:SF62">
    <property type="entry name" value="DECAPRENYLPHOSPHORYL-5-PHOSPHORIBOSE PHOSPHATASE RV3807C-RELATED"/>
    <property type="match status" value="1"/>
</dbReference>
<evidence type="ECO:0000256" key="1">
    <source>
        <dbReference type="ARBA" id="ARBA00004651"/>
    </source>
</evidence>
<dbReference type="InterPro" id="IPR001206">
    <property type="entry name" value="Diacylglycerol_kinase_cat_dom"/>
</dbReference>
<proteinExistence type="predicted"/>
<comment type="caution">
    <text evidence="8">The sequence shown here is derived from an EMBL/GenBank/DDBJ whole genome shotgun (WGS) entry which is preliminary data.</text>
</comment>
<dbReference type="CDD" id="cd01610">
    <property type="entry name" value="PAP2_like"/>
    <property type="match status" value="1"/>
</dbReference>
<evidence type="ECO:0000259" key="7">
    <source>
        <dbReference type="PROSITE" id="PS50146"/>
    </source>
</evidence>
<dbReference type="Proteomes" id="UP000193090">
    <property type="component" value="Unassembled WGS sequence"/>
</dbReference>
<dbReference type="GO" id="GO:0005886">
    <property type="term" value="C:plasma membrane"/>
    <property type="evidence" value="ECO:0007669"/>
    <property type="project" value="UniProtKB-SubCell"/>
</dbReference>
<dbReference type="Gene3D" id="3.40.50.10330">
    <property type="entry name" value="Probable inorganic polyphosphate/atp-NAD kinase, domain 1"/>
    <property type="match status" value="1"/>
</dbReference>
<evidence type="ECO:0000256" key="2">
    <source>
        <dbReference type="ARBA" id="ARBA00022475"/>
    </source>
</evidence>
<keyword evidence="2" id="KW-1003">Cell membrane</keyword>
<keyword evidence="3" id="KW-0812">Transmembrane</keyword>
<comment type="subcellular location">
    <subcellularLocation>
        <location evidence="1">Cell membrane</location>
        <topology evidence="1">Multi-pass membrane protein</topology>
    </subcellularLocation>
</comment>
<evidence type="ECO:0000256" key="5">
    <source>
        <dbReference type="ARBA" id="ARBA00022989"/>
    </source>
</evidence>
<dbReference type="SUPFAM" id="SSF111331">
    <property type="entry name" value="NAD kinase/diacylglycerol kinase-like"/>
    <property type="match status" value="1"/>
</dbReference>
<keyword evidence="9" id="KW-1185">Reference proteome</keyword>
<evidence type="ECO:0000256" key="6">
    <source>
        <dbReference type="ARBA" id="ARBA00023136"/>
    </source>
</evidence>
<dbReference type="InterPro" id="IPR017438">
    <property type="entry name" value="ATP-NAD_kinase_N"/>
</dbReference>
<evidence type="ECO:0000313" key="8">
    <source>
        <dbReference type="EMBL" id="ORX05514.1"/>
    </source>
</evidence>
<dbReference type="OrthoDB" id="5242960at2"/>
<name>A0A1X2EKN2_9MYCO</name>
<dbReference type="PROSITE" id="PS50146">
    <property type="entry name" value="DAGK"/>
    <property type="match status" value="1"/>
</dbReference>
<dbReference type="Pfam" id="PF19279">
    <property type="entry name" value="YegS_C"/>
    <property type="match status" value="1"/>
</dbReference>
<dbReference type="PANTHER" id="PTHR14969">
    <property type="entry name" value="SPHINGOSINE-1-PHOSPHATE PHOSPHOHYDROLASE"/>
    <property type="match status" value="1"/>
</dbReference>
<keyword evidence="5" id="KW-1133">Transmembrane helix</keyword>
<organism evidence="8 9">
    <name type="scientific">Mycolicibacillus trivialis</name>
    <dbReference type="NCBI Taxonomy" id="1798"/>
    <lineage>
        <taxon>Bacteria</taxon>
        <taxon>Bacillati</taxon>
        <taxon>Actinomycetota</taxon>
        <taxon>Actinomycetes</taxon>
        <taxon>Mycobacteriales</taxon>
        <taxon>Mycobacteriaceae</taxon>
        <taxon>Mycolicibacillus</taxon>
    </lineage>
</organism>
<accession>A0A1X2EKN2</accession>
<dbReference type="InterPro" id="IPR036938">
    <property type="entry name" value="PAP2/HPO_sf"/>
</dbReference>